<accession>A0AAD4PH52</accession>
<sequence length="369" mass="38127">HTSESSDASMASLGNAGGRGRRRNCRSRAVSSPDLVGSDENAGPKRAARELSRHCQEILAASSASQVAPVPAQAIPASAATAAAAAAKDAPTSVAPAVPAVPAVPAAPATTVAPAPHRCPAWTIVQKGTDAIMGEMSMRKAVLEPAVLGAGVASQALGDIFEAIRGMNDLMTALVVRNAVLAVSPTSLLPPSCPAAPAAPVPAPVTQRARPPVETWSAVVTSQDPKLSGKEVADKIRKVVAPALGVRVHEVRELRSGGAVIRTPSQGEIGKVVANKKFEEVGLSVATSKAPRPKLTVFDVDTAITPDEFMRELYEHNLKQELSPGAFKKAVHLESKPWSSADGATINVSLEVDDVACGALEKTGRVYIK</sequence>
<proteinExistence type="predicted"/>
<evidence type="ECO:0000256" key="1">
    <source>
        <dbReference type="SAM" id="MobiDB-lite"/>
    </source>
</evidence>
<keyword evidence="3" id="KW-1185">Reference proteome</keyword>
<name>A0AAD4PH52_9MUSC</name>
<protein>
    <submittedName>
        <fullName evidence="2">Uncharacterized protein</fullName>
    </submittedName>
</protein>
<organism evidence="2 3">
    <name type="scientific">Drosophila rubida</name>
    <dbReference type="NCBI Taxonomy" id="30044"/>
    <lineage>
        <taxon>Eukaryota</taxon>
        <taxon>Metazoa</taxon>
        <taxon>Ecdysozoa</taxon>
        <taxon>Arthropoda</taxon>
        <taxon>Hexapoda</taxon>
        <taxon>Insecta</taxon>
        <taxon>Pterygota</taxon>
        <taxon>Neoptera</taxon>
        <taxon>Endopterygota</taxon>
        <taxon>Diptera</taxon>
        <taxon>Brachycera</taxon>
        <taxon>Muscomorpha</taxon>
        <taxon>Ephydroidea</taxon>
        <taxon>Drosophilidae</taxon>
        <taxon>Drosophila</taxon>
    </lineage>
</organism>
<feature type="non-terminal residue" evidence="2">
    <location>
        <position position="1"/>
    </location>
</feature>
<dbReference type="EMBL" id="JAJJHW010003529">
    <property type="protein sequence ID" value="KAH8356231.1"/>
    <property type="molecule type" value="Genomic_DNA"/>
</dbReference>
<feature type="non-terminal residue" evidence="2">
    <location>
        <position position="369"/>
    </location>
</feature>
<dbReference type="Proteomes" id="UP001200034">
    <property type="component" value="Unassembled WGS sequence"/>
</dbReference>
<gene>
    <name evidence="2" type="ORF">KR093_003945</name>
</gene>
<evidence type="ECO:0000313" key="3">
    <source>
        <dbReference type="Proteomes" id="UP001200034"/>
    </source>
</evidence>
<dbReference type="AlphaFoldDB" id="A0AAD4PH52"/>
<evidence type="ECO:0000313" key="2">
    <source>
        <dbReference type="EMBL" id="KAH8356231.1"/>
    </source>
</evidence>
<feature type="region of interest" description="Disordered" evidence="1">
    <location>
        <begin position="1"/>
        <end position="50"/>
    </location>
</feature>
<comment type="caution">
    <text evidence="2">The sequence shown here is derived from an EMBL/GenBank/DDBJ whole genome shotgun (WGS) entry which is preliminary data.</text>
</comment>
<reference evidence="2" key="1">
    <citation type="journal article" date="2021" name="Mol. Ecol. Resour.">
        <title>Phylogenomic analyses of the genus Drosophila reveals genomic signals of climate adaptation.</title>
        <authorList>
            <person name="Li F."/>
            <person name="Rane R.V."/>
            <person name="Luria V."/>
            <person name="Xiong Z."/>
            <person name="Chen J."/>
            <person name="Li Z."/>
            <person name="Catullo R.A."/>
            <person name="Griffin P.C."/>
            <person name="Schiffer M."/>
            <person name="Pearce S."/>
            <person name="Lee S.F."/>
            <person name="McElroy K."/>
            <person name="Stocker A."/>
            <person name="Shirriffs J."/>
            <person name="Cockerell F."/>
            <person name="Coppin C."/>
            <person name="Sgro C.M."/>
            <person name="Karger A."/>
            <person name="Cain J.W."/>
            <person name="Weber J.A."/>
            <person name="Santpere G."/>
            <person name="Kirschner M.W."/>
            <person name="Hoffmann A.A."/>
            <person name="Oakeshott J.G."/>
            <person name="Zhang G."/>
        </authorList>
    </citation>
    <scope>NUCLEOTIDE SEQUENCE</scope>
    <source>
        <strain evidence="2">BGI-SZ-2011g</strain>
    </source>
</reference>